<accession>A0A8B2NGS9</accession>
<feature type="region of interest" description="Disordered" evidence="1">
    <location>
        <begin position="1"/>
        <end position="77"/>
    </location>
</feature>
<evidence type="ECO:0000313" key="3">
    <source>
        <dbReference type="Proteomes" id="UP000249590"/>
    </source>
</evidence>
<evidence type="ECO:0000256" key="1">
    <source>
        <dbReference type="SAM" id="MobiDB-lite"/>
    </source>
</evidence>
<feature type="compositionally biased region" description="Basic and acidic residues" evidence="1">
    <location>
        <begin position="1"/>
        <end position="11"/>
    </location>
</feature>
<gene>
    <name evidence="2" type="ORF">DLJ53_30645</name>
</gene>
<feature type="compositionally biased region" description="Basic and acidic residues" evidence="1">
    <location>
        <begin position="48"/>
        <end position="77"/>
    </location>
</feature>
<sequence length="77" mass="8663">MRHERPPERPLLRKALRRGAGDAGGADRPSFGHRQEPPRPLPPRAAGRRHDAGAVRPRDRRSGERADRPPPGEPRDR</sequence>
<keyword evidence="3" id="KW-1185">Reference proteome</keyword>
<organism evidence="2 3">
    <name type="scientific">Acuticoccus sediminis</name>
    <dbReference type="NCBI Taxonomy" id="2184697"/>
    <lineage>
        <taxon>Bacteria</taxon>
        <taxon>Pseudomonadati</taxon>
        <taxon>Pseudomonadota</taxon>
        <taxon>Alphaproteobacteria</taxon>
        <taxon>Hyphomicrobiales</taxon>
        <taxon>Amorphaceae</taxon>
        <taxon>Acuticoccus</taxon>
    </lineage>
</organism>
<dbReference type="EMBL" id="QHHQ01000010">
    <property type="protein sequence ID" value="RAH97035.1"/>
    <property type="molecule type" value="Genomic_DNA"/>
</dbReference>
<proteinExistence type="predicted"/>
<name>A0A8B2NGS9_9HYPH</name>
<dbReference type="AlphaFoldDB" id="A0A8B2NGS9"/>
<reference evidence="2 3" key="1">
    <citation type="submission" date="2018-05" db="EMBL/GenBank/DDBJ databases">
        <title>Acuticoccus sediminis sp. nov., isolated from deep-sea sediment of Indian Ocean.</title>
        <authorList>
            <person name="Liu X."/>
            <person name="Lai Q."/>
            <person name="Du Y."/>
            <person name="Sun F."/>
            <person name="Zhang X."/>
            <person name="Wang S."/>
            <person name="Shao Z."/>
        </authorList>
    </citation>
    <scope>NUCLEOTIDE SEQUENCE [LARGE SCALE GENOMIC DNA]</scope>
    <source>
        <strain evidence="2 3">PTG4-2</strain>
    </source>
</reference>
<evidence type="ECO:0000313" key="2">
    <source>
        <dbReference type="EMBL" id="RAH97035.1"/>
    </source>
</evidence>
<protein>
    <submittedName>
        <fullName evidence="2">Uncharacterized protein</fullName>
    </submittedName>
</protein>
<comment type="caution">
    <text evidence="2">The sequence shown here is derived from an EMBL/GenBank/DDBJ whole genome shotgun (WGS) entry which is preliminary data.</text>
</comment>
<dbReference type="Proteomes" id="UP000249590">
    <property type="component" value="Unassembled WGS sequence"/>
</dbReference>